<keyword evidence="3" id="KW-1185">Reference proteome</keyword>
<reference evidence="2 3" key="1">
    <citation type="submission" date="2020-04" db="EMBL/GenBank/DDBJ databases">
        <authorList>
            <person name="Liu A."/>
        </authorList>
    </citation>
    <scope>NUCLEOTIDE SEQUENCE [LARGE SCALE GENOMIC DNA]</scope>
    <source>
        <strain evidence="2 3">RZ02</strain>
    </source>
</reference>
<name>A0A848QPQ6_9SPHN</name>
<gene>
    <name evidence="2" type="ORF">HKD42_03440</name>
</gene>
<feature type="chain" id="PRO_5032636015" evidence="1">
    <location>
        <begin position="27"/>
        <end position="325"/>
    </location>
</feature>
<dbReference type="AlphaFoldDB" id="A0A848QPQ6"/>
<evidence type="ECO:0000256" key="1">
    <source>
        <dbReference type="SAM" id="SignalP"/>
    </source>
</evidence>
<keyword evidence="1" id="KW-0732">Signal</keyword>
<dbReference type="Proteomes" id="UP000561181">
    <property type="component" value="Unassembled WGS sequence"/>
</dbReference>
<evidence type="ECO:0000313" key="2">
    <source>
        <dbReference type="EMBL" id="NMW31108.1"/>
    </source>
</evidence>
<feature type="signal peptide" evidence="1">
    <location>
        <begin position="1"/>
        <end position="26"/>
    </location>
</feature>
<accession>A0A848QPQ6</accession>
<dbReference type="InterPro" id="IPR047589">
    <property type="entry name" value="DUF11_rpt"/>
</dbReference>
<organism evidence="2 3">
    <name type="scientific">Pontixanthobacter rizhaonensis</name>
    <dbReference type="NCBI Taxonomy" id="2730337"/>
    <lineage>
        <taxon>Bacteria</taxon>
        <taxon>Pseudomonadati</taxon>
        <taxon>Pseudomonadota</taxon>
        <taxon>Alphaproteobacteria</taxon>
        <taxon>Sphingomonadales</taxon>
        <taxon>Erythrobacteraceae</taxon>
        <taxon>Pontixanthobacter</taxon>
    </lineage>
</organism>
<sequence>MKKAHFLLAGSLLSSSMIFGSTAAHAEGVPAGTLIENTATASYDAGGGTETVNSNTVVLLVDELLDVTVASLDAGPIATNTGSAVLTFSVTNTGNGPEAFNLTANPVVTGNDFETTVDSIAIDTNGNGIYEPGIDQILTSPEQTAILAADEAVTVFVLVTVPGTAADTEQSQVDLLAEAVTGTGAPGTIFAGEGEGGGDAVAGPNGADDNDQGALIVGIATVDLVKSAVVVDPFGGATIVPGAVITYTITADVTGSGSIDSLLISDPIPTGTTYSASSLTLDSTSLTDAADTDEGSASDATGVAVDLGTVAGGTTHSITFDVTID</sequence>
<dbReference type="RefSeq" id="WP_170010313.1">
    <property type="nucleotide sequence ID" value="NZ_JABCRE010000002.1"/>
</dbReference>
<dbReference type="EMBL" id="JABCRE010000002">
    <property type="protein sequence ID" value="NMW31108.1"/>
    <property type="molecule type" value="Genomic_DNA"/>
</dbReference>
<evidence type="ECO:0000313" key="3">
    <source>
        <dbReference type="Proteomes" id="UP000561181"/>
    </source>
</evidence>
<proteinExistence type="predicted"/>
<comment type="caution">
    <text evidence="2">The sequence shown here is derived from an EMBL/GenBank/DDBJ whole genome shotgun (WGS) entry which is preliminary data.</text>
</comment>
<dbReference type="NCBIfam" id="TIGR01451">
    <property type="entry name" value="B_ant_repeat"/>
    <property type="match status" value="1"/>
</dbReference>
<protein>
    <submittedName>
        <fullName evidence="2">DUF11 domain-containing protein</fullName>
    </submittedName>
</protein>